<sequence>MVLLTSITISVVVVIVYAVSISLWGKEMHFGYVRLFFILSVIGGGIFSAYFIHINNDGFFYSILYGVITSLSIFFLIGFAIVNIYGA</sequence>
<gene>
    <name evidence="2" type="ORF">JD854_RS01655</name>
</gene>
<evidence type="ECO:0000256" key="1">
    <source>
        <dbReference type="SAM" id="Phobius"/>
    </source>
</evidence>
<dbReference type="Proteomes" id="UP000862426">
    <property type="component" value="Unassembled WGS sequence"/>
</dbReference>
<feature type="transmembrane region" description="Helical" evidence="1">
    <location>
        <begin position="6"/>
        <end position="25"/>
    </location>
</feature>
<reference evidence="2" key="2">
    <citation type="submission" date="2022-05" db="EMBL/GenBank/DDBJ databases">
        <authorList>
            <consortium name="NCBI Pathogen Detection Project"/>
        </authorList>
    </citation>
    <scope>NUCLEOTIDE SEQUENCE</scope>
    <source>
        <strain evidence="2">CAV1698</strain>
    </source>
</reference>
<feature type="transmembrane region" description="Helical" evidence="1">
    <location>
        <begin position="32"/>
        <end position="53"/>
    </location>
</feature>
<evidence type="ECO:0000313" key="2">
    <source>
        <dbReference type="EMBL" id="HCD1253769.1"/>
    </source>
</evidence>
<evidence type="ECO:0000313" key="3">
    <source>
        <dbReference type="Proteomes" id="UP000862426"/>
    </source>
</evidence>
<organism evidence="2 3">
    <name type="scientific">Citrobacter amalonaticus</name>
    <dbReference type="NCBI Taxonomy" id="35703"/>
    <lineage>
        <taxon>Bacteria</taxon>
        <taxon>Pseudomonadati</taxon>
        <taxon>Pseudomonadota</taxon>
        <taxon>Gammaproteobacteria</taxon>
        <taxon>Enterobacterales</taxon>
        <taxon>Enterobacteriaceae</taxon>
        <taxon>Citrobacter</taxon>
    </lineage>
</organism>
<proteinExistence type="predicted"/>
<name>A0A9C7QHB3_CITAM</name>
<keyword evidence="1" id="KW-0472">Membrane</keyword>
<accession>A0A9C7QHB3</accession>
<keyword evidence="1" id="KW-1133">Transmembrane helix</keyword>
<reference evidence="2" key="1">
    <citation type="journal article" date="2018" name="Genome Biol.">
        <title>SKESA: strategic k-mer extension for scrupulous assemblies.</title>
        <authorList>
            <person name="Souvorov A."/>
            <person name="Agarwala R."/>
            <person name="Lipman D.J."/>
        </authorList>
    </citation>
    <scope>NUCLEOTIDE SEQUENCE</scope>
    <source>
        <strain evidence="2">CAV1698</strain>
    </source>
</reference>
<keyword evidence="1" id="KW-0812">Transmembrane</keyword>
<dbReference type="AlphaFoldDB" id="A0A9C7QHB3"/>
<feature type="transmembrane region" description="Helical" evidence="1">
    <location>
        <begin position="59"/>
        <end position="85"/>
    </location>
</feature>
<comment type="caution">
    <text evidence="2">The sequence shown here is derived from an EMBL/GenBank/DDBJ whole genome shotgun (WGS) entry which is preliminary data.</text>
</comment>
<dbReference type="EMBL" id="DACYAJ020000001">
    <property type="protein sequence ID" value="HCD1253769.1"/>
    <property type="molecule type" value="Genomic_DNA"/>
</dbReference>
<protein>
    <submittedName>
        <fullName evidence="2">Uncharacterized protein</fullName>
    </submittedName>
</protein>